<dbReference type="SUPFAM" id="SSF88798">
    <property type="entry name" value="N-terminal, heterodimerisation domain of RBP7 (RpoE)"/>
    <property type="match status" value="1"/>
</dbReference>
<dbReference type="EMBL" id="MU006816">
    <property type="protein sequence ID" value="KAF2634693.1"/>
    <property type="molecule type" value="Genomic_DNA"/>
</dbReference>
<dbReference type="InterPro" id="IPR003029">
    <property type="entry name" value="S1_domain"/>
</dbReference>
<dbReference type="CDD" id="cd04330">
    <property type="entry name" value="RNAP_III_Rpc25_N"/>
    <property type="match status" value="1"/>
</dbReference>
<accession>A0A6A6RI73</accession>
<dbReference type="PANTHER" id="PTHR12709">
    <property type="entry name" value="DNA-DIRECTED RNA POLYMERASE II, III"/>
    <property type="match status" value="1"/>
</dbReference>
<proteinExistence type="inferred from homology"/>
<comment type="similarity">
    <text evidence="2">Belongs to the eukaryotic RPB7/RPC8 RNA polymerase subunit family.</text>
</comment>
<dbReference type="InterPro" id="IPR045113">
    <property type="entry name" value="Rpb7-like"/>
</dbReference>
<gene>
    <name evidence="9" type="ORF">P280DRAFT_463189</name>
</gene>
<dbReference type="PROSITE" id="PS50126">
    <property type="entry name" value="S1"/>
    <property type="match status" value="1"/>
</dbReference>
<dbReference type="GO" id="GO:0006384">
    <property type="term" value="P:transcription initiation at RNA polymerase III promoter"/>
    <property type="evidence" value="ECO:0007669"/>
    <property type="project" value="TreeGrafter"/>
</dbReference>
<dbReference type="Gene3D" id="2.40.50.140">
    <property type="entry name" value="Nucleic acid-binding proteins"/>
    <property type="match status" value="1"/>
</dbReference>
<dbReference type="AlphaFoldDB" id="A0A6A6RI73"/>
<dbReference type="InterPro" id="IPR013238">
    <property type="entry name" value="RNA_pol_III_Rbc25"/>
</dbReference>
<keyword evidence="5 6" id="KW-0539">Nucleus</keyword>
<evidence type="ECO:0000313" key="9">
    <source>
        <dbReference type="EMBL" id="KAF2634693.1"/>
    </source>
</evidence>
<dbReference type="Pfam" id="PF03876">
    <property type="entry name" value="SHS2_Rpb7-N"/>
    <property type="match status" value="1"/>
</dbReference>
<dbReference type="SUPFAM" id="SSF50249">
    <property type="entry name" value="Nucleic acid-binding proteins"/>
    <property type="match status" value="1"/>
</dbReference>
<dbReference type="FunFam" id="3.30.1490.120:FF:000001">
    <property type="entry name" value="DNA-directed RNA polymerase II subunit RPB7"/>
    <property type="match status" value="1"/>
</dbReference>
<dbReference type="Gene3D" id="3.30.1490.120">
    <property type="entry name" value="RNA polymerase Rpb7-like, N-terminal domain"/>
    <property type="match status" value="1"/>
</dbReference>
<dbReference type="PANTHER" id="PTHR12709:SF1">
    <property type="entry name" value="DNA-DIRECTED RNA POLYMERASE III SUBUNIT RPC8"/>
    <property type="match status" value="1"/>
</dbReference>
<dbReference type="InterPro" id="IPR036898">
    <property type="entry name" value="RNA_pol_Rpb7-like_N_sf"/>
</dbReference>
<dbReference type="Proteomes" id="UP000799753">
    <property type="component" value="Unassembled WGS sequence"/>
</dbReference>
<keyword evidence="4 6" id="KW-0804">Transcription</keyword>
<comment type="subcellular location">
    <subcellularLocation>
        <location evidence="1 6">Nucleus</location>
    </subcellularLocation>
</comment>
<sequence length="219" mass="24750">MFILTTIEDLIQITPDQFNRPSAQALKDAINTKYSNKVIQNIGLCLCLWDILQTSEGLIGHGTGLVNVNVEFRMTVFRPFQGEILYGRIKSASPLGIVIDMDFTSEVFVPANALQENSEFDEAESTWVWQTENGSELFFDRGESVLFRVDREDWIDQKPTLVQKDANGHPIEERDTAWRIIGAMNKSGLGPTLWWDDAEEVEEEGDADEDGDVDMEGEE</sequence>
<dbReference type="InterPro" id="IPR012340">
    <property type="entry name" value="NA-bd_OB-fold"/>
</dbReference>
<evidence type="ECO:0000256" key="2">
    <source>
        <dbReference type="ARBA" id="ARBA00009307"/>
    </source>
</evidence>
<dbReference type="Pfam" id="PF08292">
    <property type="entry name" value="RNA_pol_Rbc25"/>
    <property type="match status" value="1"/>
</dbReference>
<dbReference type="GO" id="GO:0005666">
    <property type="term" value="C:RNA polymerase III complex"/>
    <property type="evidence" value="ECO:0007669"/>
    <property type="project" value="TreeGrafter"/>
</dbReference>
<dbReference type="InterPro" id="IPR005576">
    <property type="entry name" value="Rpb7-like_N"/>
</dbReference>
<evidence type="ECO:0000256" key="1">
    <source>
        <dbReference type="ARBA" id="ARBA00004123"/>
    </source>
</evidence>
<evidence type="ECO:0000256" key="4">
    <source>
        <dbReference type="ARBA" id="ARBA00023163"/>
    </source>
</evidence>
<keyword evidence="10" id="KW-1185">Reference proteome</keyword>
<name>A0A6A6RI73_9PLEO</name>
<evidence type="ECO:0000256" key="6">
    <source>
        <dbReference type="RuleBase" id="RU369086"/>
    </source>
</evidence>
<evidence type="ECO:0000259" key="8">
    <source>
        <dbReference type="PROSITE" id="PS50126"/>
    </source>
</evidence>
<dbReference type="FunFam" id="2.40.50.140:FF:000221">
    <property type="entry name" value="DNA-directed RNA polymerase III subunit"/>
    <property type="match status" value="1"/>
</dbReference>
<feature type="region of interest" description="Disordered" evidence="7">
    <location>
        <begin position="196"/>
        <end position="219"/>
    </location>
</feature>
<comment type="function">
    <text evidence="6">DNA-dependent RNA polymerase which catalyzes the transcription of DNA into RNA using the four ribonucleoside triphosphates as substrates.</text>
</comment>
<organism evidence="9 10">
    <name type="scientific">Massarina eburnea CBS 473.64</name>
    <dbReference type="NCBI Taxonomy" id="1395130"/>
    <lineage>
        <taxon>Eukaryota</taxon>
        <taxon>Fungi</taxon>
        <taxon>Dikarya</taxon>
        <taxon>Ascomycota</taxon>
        <taxon>Pezizomycotina</taxon>
        <taxon>Dothideomycetes</taxon>
        <taxon>Pleosporomycetidae</taxon>
        <taxon>Pleosporales</taxon>
        <taxon>Massarineae</taxon>
        <taxon>Massarinaceae</taxon>
        <taxon>Massarina</taxon>
    </lineage>
</organism>
<feature type="domain" description="S1 motif" evidence="8">
    <location>
        <begin position="82"/>
        <end position="164"/>
    </location>
</feature>
<keyword evidence="3 6" id="KW-0240">DNA-directed RNA polymerase</keyword>
<evidence type="ECO:0000256" key="5">
    <source>
        <dbReference type="ARBA" id="ARBA00023242"/>
    </source>
</evidence>
<evidence type="ECO:0000313" key="10">
    <source>
        <dbReference type="Proteomes" id="UP000799753"/>
    </source>
</evidence>
<dbReference type="GO" id="GO:0003676">
    <property type="term" value="F:nucleic acid binding"/>
    <property type="evidence" value="ECO:0007669"/>
    <property type="project" value="InterPro"/>
</dbReference>
<dbReference type="OrthoDB" id="10256606at2759"/>
<protein>
    <recommendedName>
        <fullName evidence="6">DNA-directed RNA polymerase subunit</fullName>
    </recommendedName>
</protein>
<reference evidence="9" key="1">
    <citation type="journal article" date="2020" name="Stud. Mycol.">
        <title>101 Dothideomycetes genomes: a test case for predicting lifestyles and emergence of pathogens.</title>
        <authorList>
            <person name="Haridas S."/>
            <person name="Albert R."/>
            <person name="Binder M."/>
            <person name="Bloem J."/>
            <person name="Labutti K."/>
            <person name="Salamov A."/>
            <person name="Andreopoulos B."/>
            <person name="Baker S."/>
            <person name="Barry K."/>
            <person name="Bills G."/>
            <person name="Bluhm B."/>
            <person name="Cannon C."/>
            <person name="Castanera R."/>
            <person name="Culley D."/>
            <person name="Daum C."/>
            <person name="Ezra D."/>
            <person name="Gonzalez J."/>
            <person name="Henrissat B."/>
            <person name="Kuo A."/>
            <person name="Liang C."/>
            <person name="Lipzen A."/>
            <person name="Lutzoni F."/>
            <person name="Magnuson J."/>
            <person name="Mondo S."/>
            <person name="Nolan M."/>
            <person name="Ohm R."/>
            <person name="Pangilinan J."/>
            <person name="Park H.-J."/>
            <person name="Ramirez L."/>
            <person name="Alfaro M."/>
            <person name="Sun H."/>
            <person name="Tritt A."/>
            <person name="Yoshinaga Y."/>
            <person name="Zwiers L.-H."/>
            <person name="Turgeon B."/>
            <person name="Goodwin S."/>
            <person name="Spatafora J."/>
            <person name="Crous P."/>
            <person name="Grigoriev I."/>
        </authorList>
    </citation>
    <scope>NUCLEOTIDE SEQUENCE</scope>
    <source>
        <strain evidence="9">CBS 473.64</strain>
    </source>
</reference>
<evidence type="ECO:0000256" key="7">
    <source>
        <dbReference type="SAM" id="MobiDB-lite"/>
    </source>
</evidence>
<evidence type="ECO:0000256" key="3">
    <source>
        <dbReference type="ARBA" id="ARBA00022478"/>
    </source>
</evidence>